<evidence type="ECO:0000256" key="8">
    <source>
        <dbReference type="ARBA" id="ARBA00022917"/>
    </source>
</evidence>
<evidence type="ECO:0000256" key="6">
    <source>
        <dbReference type="ARBA" id="ARBA00022840"/>
    </source>
</evidence>
<keyword evidence="3" id="KW-0820">tRNA-binding</keyword>
<dbReference type="EMBL" id="LCAK01000003">
    <property type="protein sequence ID" value="KKR88846.1"/>
    <property type="molecule type" value="Genomic_DNA"/>
</dbReference>
<dbReference type="GO" id="GO:0002161">
    <property type="term" value="F:aminoacyl-tRNA deacylase activity"/>
    <property type="evidence" value="ECO:0007669"/>
    <property type="project" value="TreeGrafter"/>
</dbReference>
<dbReference type="PANTHER" id="PTHR11777:SF9">
    <property type="entry name" value="ALANINE--TRNA LIGASE, CYTOPLASMIC"/>
    <property type="match status" value="1"/>
</dbReference>
<dbReference type="GO" id="GO:0005737">
    <property type="term" value="C:cytoplasm"/>
    <property type="evidence" value="ECO:0007669"/>
    <property type="project" value="InterPro"/>
</dbReference>
<comment type="similarity">
    <text evidence="1">Belongs to the class-II aminoacyl-tRNA synthetase family.</text>
</comment>
<dbReference type="EC" id="6.1.1.7" evidence="2"/>
<protein>
    <recommendedName>
        <fullName evidence="2">alanine--tRNA ligase</fullName>
        <ecNumber evidence="2">6.1.1.7</ecNumber>
    </recommendedName>
</protein>
<dbReference type="NCBIfam" id="NF002436">
    <property type="entry name" value="PRK01584.1"/>
    <property type="match status" value="1"/>
</dbReference>
<dbReference type="Gene3D" id="3.30.980.10">
    <property type="entry name" value="Threonyl-trna Synthetase, Chain A, domain 2"/>
    <property type="match status" value="1"/>
</dbReference>
<dbReference type="Pfam" id="PF07973">
    <property type="entry name" value="tRNA_SAD"/>
    <property type="match status" value="1"/>
</dbReference>
<dbReference type="PROSITE" id="PS50860">
    <property type="entry name" value="AA_TRNA_LIGASE_II_ALA"/>
    <property type="match status" value="1"/>
</dbReference>
<dbReference type="SMART" id="SM00863">
    <property type="entry name" value="tRNA_SAD"/>
    <property type="match status" value="1"/>
</dbReference>
<dbReference type="Gene3D" id="3.30.930.10">
    <property type="entry name" value="Bira Bifunctional Protein, Domain 2"/>
    <property type="match status" value="1"/>
</dbReference>
<evidence type="ECO:0000313" key="12">
    <source>
        <dbReference type="Proteomes" id="UP000033918"/>
    </source>
</evidence>
<keyword evidence="6" id="KW-0067">ATP-binding</keyword>
<dbReference type="FunFam" id="3.30.980.10:FF:000004">
    <property type="entry name" value="Alanine--tRNA ligase, cytoplasmic"/>
    <property type="match status" value="1"/>
</dbReference>
<dbReference type="GO" id="GO:0006419">
    <property type="term" value="P:alanyl-tRNA aminoacylation"/>
    <property type="evidence" value="ECO:0007669"/>
    <property type="project" value="InterPro"/>
</dbReference>
<dbReference type="GO" id="GO:0000049">
    <property type="term" value="F:tRNA binding"/>
    <property type="evidence" value="ECO:0007669"/>
    <property type="project" value="UniProtKB-KW"/>
</dbReference>
<dbReference type="InterPro" id="IPR018163">
    <property type="entry name" value="Thr/Ala-tRNA-synth_IIc_edit"/>
</dbReference>
<dbReference type="Pfam" id="PF01411">
    <property type="entry name" value="tRNA-synt_2c"/>
    <property type="match status" value="1"/>
</dbReference>
<evidence type="ECO:0000256" key="3">
    <source>
        <dbReference type="ARBA" id="ARBA00022555"/>
    </source>
</evidence>
<evidence type="ECO:0000259" key="10">
    <source>
        <dbReference type="PROSITE" id="PS50860"/>
    </source>
</evidence>
<evidence type="ECO:0000256" key="9">
    <source>
        <dbReference type="ARBA" id="ARBA00023146"/>
    </source>
</evidence>
<dbReference type="SUPFAM" id="SSF101353">
    <property type="entry name" value="Putative anticodon-binding domain of alanyl-tRNA synthetase (AlaRS)"/>
    <property type="match status" value="1"/>
</dbReference>
<comment type="caution">
    <text evidence="11">The sequence shown here is derived from an EMBL/GenBank/DDBJ whole genome shotgun (WGS) entry which is preliminary data.</text>
</comment>
<accession>A0A0G0UMV3</accession>
<dbReference type="SUPFAM" id="SSF55186">
    <property type="entry name" value="ThrRS/AlaRS common domain"/>
    <property type="match status" value="1"/>
</dbReference>
<dbReference type="PATRIC" id="fig|1619006.3.peg.387"/>
<evidence type="ECO:0000256" key="5">
    <source>
        <dbReference type="ARBA" id="ARBA00022741"/>
    </source>
</evidence>
<proteinExistence type="inferred from homology"/>
<dbReference type="PANTHER" id="PTHR11777">
    <property type="entry name" value="ALANYL-TRNA SYNTHETASE"/>
    <property type="match status" value="1"/>
</dbReference>
<feature type="domain" description="Alanyl-transfer RNA synthetases family profile" evidence="10">
    <location>
        <begin position="1"/>
        <end position="588"/>
    </location>
</feature>
<dbReference type="InterPro" id="IPR012947">
    <property type="entry name" value="tRNA_SAD"/>
</dbReference>
<reference evidence="11 12" key="1">
    <citation type="journal article" date="2015" name="Nature">
        <title>rRNA introns, odd ribosomes, and small enigmatic genomes across a large radiation of phyla.</title>
        <authorList>
            <person name="Brown C.T."/>
            <person name="Hug L.A."/>
            <person name="Thomas B.C."/>
            <person name="Sharon I."/>
            <person name="Castelle C.J."/>
            <person name="Singh A."/>
            <person name="Wilkins M.J."/>
            <person name="Williams K.H."/>
            <person name="Banfield J.F."/>
        </authorList>
    </citation>
    <scope>NUCLEOTIDE SEQUENCE [LARGE SCALE GENOMIC DNA]</scope>
</reference>
<dbReference type="AlphaFoldDB" id="A0A0G0UMV3"/>
<keyword evidence="5" id="KW-0547">Nucleotide-binding</keyword>
<dbReference type="InterPro" id="IPR002318">
    <property type="entry name" value="Ala-tRNA-lgiase_IIc"/>
</dbReference>
<keyword evidence="8" id="KW-0648">Protein biosynthesis</keyword>
<evidence type="ECO:0000256" key="2">
    <source>
        <dbReference type="ARBA" id="ARBA00013168"/>
    </source>
</evidence>
<evidence type="ECO:0000256" key="7">
    <source>
        <dbReference type="ARBA" id="ARBA00022884"/>
    </source>
</evidence>
<dbReference type="Proteomes" id="UP000033918">
    <property type="component" value="Unassembled WGS sequence"/>
</dbReference>
<keyword evidence="4 11" id="KW-0436">Ligase</keyword>
<keyword evidence="9" id="KW-0030">Aminoacyl-tRNA synthetase</keyword>
<dbReference type="PRINTS" id="PR00980">
    <property type="entry name" value="TRNASYNTHALA"/>
</dbReference>
<dbReference type="InterPro" id="IPR050058">
    <property type="entry name" value="Ala-tRNA_ligase"/>
</dbReference>
<name>A0A0G0UMV3_9BACT</name>
<evidence type="ECO:0000313" key="11">
    <source>
        <dbReference type="EMBL" id="KKR88846.1"/>
    </source>
</evidence>
<gene>
    <name evidence="11" type="ORF">UU38_C0003G0098</name>
</gene>
<organism evidence="11 12">
    <name type="scientific">Candidatus Wolfebacteria bacterium GW2011_GWB1_41_12</name>
    <dbReference type="NCBI Taxonomy" id="1619006"/>
    <lineage>
        <taxon>Bacteria</taxon>
        <taxon>Candidatus Wolfeibacteriota</taxon>
    </lineage>
</organism>
<evidence type="ECO:0000256" key="1">
    <source>
        <dbReference type="ARBA" id="ARBA00008226"/>
    </source>
</evidence>
<dbReference type="GO" id="GO:0004813">
    <property type="term" value="F:alanine-tRNA ligase activity"/>
    <property type="evidence" value="ECO:0007669"/>
    <property type="project" value="UniProtKB-EC"/>
</dbReference>
<dbReference type="InterPro" id="IPR045864">
    <property type="entry name" value="aa-tRNA-synth_II/BPL/LPL"/>
</dbReference>
<dbReference type="InterPro" id="IPR018162">
    <property type="entry name" value="Ala-tRNA-ligase_IIc_anticod-bd"/>
</dbReference>
<evidence type="ECO:0000256" key="4">
    <source>
        <dbReference type="ARBA" id="ARBA00022598"/>
    </source>
</evidence>
<dbReference type="GO" id="GO:0005524">
    <property type="term" value="F:ATP binding"/>
    <property type="evidence" value="ECO:0007669"/>
    <property type="project" value="UniProtKB-KW"/>
</dbReference>
<dbReference type="CDD" id="cd00673">
    <property type="entry name" value="AlaRS_core"/>
    <property type="match status" value="1"/>
</dbReference>
<keyword evidence="7" id="KW-0694">RNA-binding</keyword>
<dbReference type="SUPFAM" id="SSF55681">
    <property type="entry name" value="Class II aaRS and biotin synthetases"/>
    <property type="match status" value="1"/>
</dbReference>
<dbReference type="InterPro" id="IPR018165">
    <property type="entry name" value="Ala-tRNA-synth_IIc_core"/>
</dbReference>
<dbReference type="InterPro" id="IPR018164">
    <property type="entry name" value="Ala-tRNA-synth_IIc_N"/>
</dbReference>
<dbReference type="Gene3D" id="3.30.54.20">
    <property type="match status" value="1"/>
</dbReference>
<sequence length="588" mass="66778">MLSEEIRQSFLDFFKKKGHKIIPSSSLIPDDVSVLLTTAGMQQFKKYYTGELNALREFGSQRTASIQKCFRTTDIEEVGDRTHLTFFEMLGNFSFGPAGSDNPEDLSAAGYFKRSAIFWAYEFVADVLGINFERIAISVFKGDNEIPFDEESYKIWHDEIGLPKDKIILGERADNFWGPTGDEGPCGPSSEIYVDGVEIWNLVFNEYYKEKNGVFKKTGNLGVDTGMGFERLASVLQGKDDVFETDIFMPLIAKINELAPGLEQKIIRILADHLRSSIFLISDGVRPSNKETGYILRRLLRRILAYSVKYDIHADLFPETLEIINDKFGEIYPEIKKIKEILSVLEEERLKFEEAVSRGVKEIGKYPEIDGKTAFYLYETFGLPFELILELGPKEAVKNLGRKDFDKESQKHQEISRAGITKKFGGHGLILDTGELKAVDEEEMKKVIRLHTATHLLQWALREVLGNEVGQTGSDINAERLRFDFSFGRKMTTEEIKKTEESVNQKIQENLPVYFKEMPKSEAEKTGALRFFKTQYPEVVKVYFIGFISAEFCGGPHVNSTSEIGKFKITKEESVSAGTRRIKATLIS</sequence>